<evidence type="ECO:0000256" key="3">
    <source>
        <dbReference type="ARBA" id="ARBA00004782"/>
    </source>
</evidence>
<evidence type="ECO:0000313" key="15">
    <source>
        <dbReference type="Proteomes" id="UP001240447"/>
    </source>
</evidence>
<name>A0ABT9NKF1_9ACTN</name>
<keyword evidence="10" id="KW-0585">Phenylalanine catabolism</keyword>
<dbReference type="PANTHER" id="PTHR43069:SF2">
    <property type="entry name" value="FUMARYLACETOACETASE"/>
    <property type="match status" value="1"/>
</dbReference>
<evidence type="ECO:0000259" key="12">
    <source>
        <dbReference type="Pfam" id="PF01557"/>
    </source>
</evidence>
<evidence type="ECO:0000256" key="1">
    <source>
        <dbReference type="ARBA" id="ARBA00001913"/>
    </source>
</evidence>
<dbReference type="InterPro" id="IPR005959">
    <property type="entry name" value="Fumarylacetoacetase"/>
</dbReference>
<dbReference type="Gene3D" id="3.90.850.10">
    <property type="entry name" value="Fumarylacetoacetase-like, C-terminal domain"/>
    <property type="match status" value="1"/>
</dbReference>
<evidence type="ECO:0000256" key="9">
    <source>
        <dbReference type="ARBA" id="ARBA00022878"/>
    </source>
</evidence>
<protein>
    <recommendedName>
        <fullName evidence="4">fumarylacetoacetase</fullName>
        <ecNumber evidence="4">3.7.1.2</ecNumber>
    </recommendedName>
</protein>
<dbReference type="PANTHER" id="PTHR43069">
    <property type="entry name" value="FUMARYLACETOACETASE"/>
    <property type="match status" value="1"/>
</dbReference>
<evidence type="ECO:0000256" key="2">
    <source>
        <dbReference type="ARBA" id="ARBA00001946"/>
    </source>
</evidence>
<gene>
    <name evidence="14" type="ORF">J2S59_000708</name>
</gene>
<feature type="region of interest" description="Disordered" evidence="11">
    <location>
        <begin position="166"/>
        <end position="190"/>
    </location>
</feature>
<comment type="cofactor">
    <cofactor evidence="1">
        <name>Ca(2+)</name>
        <dbReference type="ChEBI" id="CHEBI:29108"/>
    </cofactor>
</comment>
<dbReference type="InterPro" id="IPR036462">
    <property type="entry name" value="Fumarylacetoacetase_N_sf"/>
</dbReference>
<accession>A0ABT9NKF1</accession>
<dbReference type="Pfam" id="PF09298">
    <property type="entry name" value="FAA_hydrolase_N"/>
    <property type="match status" value="1"/>
</dbReference>
<dbReference type="SUPFAM" id="SSF63433">
    <property type="entry name" value="Fumarylacetoacetate hydrolase, FAH, N-terminal domain"/>
    <property type="match status" value="1"/>
</dbReference>
<dbReference type="GO" id="GO:0004334">
    <property type="term" value="F:fumarylacetoacetase activity"/>
    <property type="evidence" value="ECO:0007669"/>
    <property type="project" value="UniProtKB-EC"/>
</dbReference>
<evidence type="ECO:0000256" key="6">
    <source>
        <dbReference type="ARBA" id="ARBA00022801"/>
    </source>
</evidence>
<dbReference type="RefSeq" id="WP_306824810.1">
    <property type="nucleotide sequence ID" value="NZ_JAUSQM010000001.1"/>
</dbReference>
<keyword evidence="15" id="KW-1185">Reference proteome</keyword>
<evidence type="ECO:0000256" key="4">
    <source>
        <dbReference type="ARBA" id="ARBA00012094"/>
    </source>
</evidence>
<evidence type="ECO:0000256" key="8">
    <source>
        <dbReference type="ARBA" id="ARBA00022842"/>
    </source>
</evidence>
<proteinExistence type="predicted"/>
<feature type="domain" description="Fumarylacetoacetase-like C-terminal" evidence="12">
    <location>
        <begin position="121"/>
        <end position="393"/>
    </location>
</feature>
<reference evidence="14 15" key="1">
    <citation type="submission" date="2023-07" db="EMBL/GenBank/DDBJ databases">
        <title>Sequencing the genomes of 1000 actinobacteria strains.</title>
        <authorList>
            <person name="Klenk H.-P."/>
        </authorList>
    </citation>
    <scope>NUCLEOTIDE SEQUENCE [LARGE SCALE GENOMIC DNA]</scope>
    <source>
        <strain evidence="14 15">GD13</strain>
    </source>
</reference>
<evidence type="ECO:0000256" key="5">
    <source>
        <dbReference type="ARBA" id="ARBA00022723"/>
    </source>
</evidence>
<evidence type="ECO:0000259" key="13">
    <source>
        <dbReference type="Pfam" id="PF09298"/>
    </source>
</evidence>
<evidence type="ECO:0000313" key="14">
    <source>
        <dbReference type="EMBL" id="MDP9820899.1"/>
    </source>
</evidence>
<sequence>MTWVEGAEGSGYDVDHLPLGVVELPDLADRDGHQVATRIGEHVLTLTSLAAAVTTPDEVQPALACRDLGTLLAAGPATWAALREWLTGLLTDDTHRDAVAPHLHAVADTRSLLPFAVADFVDFYCSEHHARRVGEIMRPDGEPLLPNWRHLPVGYHGRAGTVVVSGTPVRRPYGQRRTSQPDGEGRSAEYAPSRRLDLEAELGFVVGPPTAPGTRLRPDQLADHVFGVVALNDWSARDIQGWEYAPLGPFLGKAFATSIAGWVTPLAALEAARVPLPDQQPPPLPHLAVNGPGGYDVAVELRINGEVVSRPAYATTYWGPGQMLVHLTSGGLPLRSGDLFGSGTISGPGDDERGCLLELTHGGRQPVRVGDVERTFLEDGDEVTIAMTAPGTLPGSWLQLAEVTGTVLPADG</sequence>
<dbReference type="InterPro" id="IPR015377">
    <property type="entry name" value="Fumarylacetoacetase_N"/>
</dbReference>
<comment type="pathway">
    <text evidence="3">Amino-acid degradation; L-phenylalanine degradation; acetoacetate and fumarate from L-phenylalanine: step 6/6.</text>
</comment>
<comment type="caution">
    <text evidence="14">The sequence shown here is derived from an EMBL/GenBank/DDBJ whole genome shotgun (WGS) entry which is preliminary data.</text>
</comment>
<comment type="cofactor">
    <cofactor evidence="2">
        <name>Mg(2+)</name>
        <dbReference type="ChEBI" id="CHEBI:18420"/>
    </cofactor>
</comment>
<keyword evidence="5" id="KW-0479">Metal-binding</keyword>
<evidence type="ECO:0000256" key="11">
    <source>
        <dbReference type="SAM" id="MobiDB-lite"/>
    </source>
</evidence>
<dbReference type="Pfam" id="PF01557">
    <property type="entry name" value="FAA_hydrolase"/>
    <property type="match status" value="1"/>
</dbReference>
<keyword evidence="8" id="KW-0460">Magnesium</keyword>
<dbReference type="Proteomes" id="UP001240447">
    <property type="component" value="Unassembled WGS sequence"/>
</dbReference>
<dbReference type="SUPFAM" id="SSF56529">
    <property type="entry name" value="FAH"/>
    <property type="match status" value="1"/>
</dbReference>
<evidence type="ECO:0000256" key="7">
    <source>
        <dbReference type="ARBA" id="ARBA00022837"/>
    </source>
</evidence>
<feature type="domain" description="Fumarylacetoacetase N-terminal" evidence="13">
    <location>
        <begin position="16"/>
        <end position="114"/>
    </location>
</feature>
<keyword evidence="9" id="KW-0828">Tyrosine catabolism</keyword>
<dbReference type="Gene3D" id="2.30.30.230">
    <property type="entry name" value="Fumarylacetoacetase, N-terminal domain"/>
    <property type="match status" value="1"/>
</dbReference>
<evidence type="ECO:0000256" key="10">
    <source>
        <dbReference type="ARBA" id="ARBA00023232"/>
    </source>
</evidence>
<dbReference type="EC" id="3.7.1.2" evidence="4"/>
<keyword evidence="6 14" id="KW-0378">Hydrolase</keyword>
<keyword evidence="7" id="KW-0106">Calcium</keyword>
<dbReference type="InterPro" id="IPR011234">
    <property type="entry name" value="Fumarylacetoacetase-like_C"/>
</dbReference>
<dbReference type="InterPro" id="IPR036663">
    <property type="entry name" value="Fumarylacetoacetase_C_sf"/>
</dbReference>
<organism evidence="14 15">
    <name type="scientific">Nocardioides massiliensis</name>
    <dbReference type="NCBI Taxonomy" id="1325935"/>
    <lineage>
        <taxon>Bacteria</taxon>
        <taxon>Bacillati</taxon>
        <taxon>Actinomycetota</taxon>
        <taxon>Actinomycetes</taxon>
        <taxon>Propionibacteriales</taxon>
        <taxon>Nocardioidaceae</taxon>
        <taxon>Nocardioides</taxon>
    </lineage>
</organism>
<dbReference type="EMBL" id="JAUSQM010000001">
    <property type="protein sequence ID" value="MDP9820899.1"/>
    <property type="molecule type" value="Genomic_DNA"/>
</dbReference>